<evidence type="ECO:0000259" key="14">
    <source>
        <dbReference type="SMART" id="SM00065"/>
    </source>
</evidence>
<reference evidence="17" key="1">
    <citation type="journal article" date="2019" name="Int. J. Syst. Evol. Microbiol.">
        <title>The Global Catalogue of Microorganisms (GCM) 10K type strain sequencing project: providing services to taxonomists for standard genome sequencing and annotation.</title>
        <authorList>
            <consortium name="The Broad Institute Genomics Platform"/>
            <consortium name="The Broad Institute Genome Sequencing Center for Infectious Disease"/>
            <person name="Wu L."/>
            <person name="Ma J."/>
        </authorList>
    </citation>
    <scope>NUCLEOTIDE SEQUENCE [LARGE SCALE GENOMIC DNA]</scope>
    <source>
        <strain evidence="17">CCUG 49560</strain>
    </source>
</reference>
<keyword evidence="12 13" id="KW-0472">Membrane</keyword>
<keyword evidence="10 13" id="KW-1133">Transmembrane helix</keyword>
<dbReference type="RefSeq" id="WP_262846649.1">
    <property type="nucleotide sequence ID" value="NZ_JANZYP010000049.1"/>
</dbReference>
<evidence type="ECO:0000256" key="12">
    <source>
        <dbReference type="ARBA" id="ARBA00023136"/>
    </source>
</evidence>
<dbReference type="InterPro" id="IPR038318">
    <property type="entry name" value="KdpD_sf"/>
</dbReference>
<dbReference type="CDD" id="cd16917">
    <property type="entry name" value="HATPase_UhpB-NarQ-NarX-like"/>
    <property type="match status" value="1"/>
</dbReference>
<keyword evidence="7" id="KW-0547">Nucleotide-binding</keyword>
<dbReference type="Pfam" id="PF02518">
    <property type="entry name" value="HATPase_c"/>
    <property type="match status" value="1"/>
</dbReference>
<evidence type="ECO:0000256" key="13">
    <source>
        <dbReference type="SAM" id="Phobius"/>
    </source>
</evidence>
<dbReference type="Proteomes" id="UP001595891">
    <property type="component" value="Unassembled WGS sequence"/>
</dbReference>
<feature type="transmembrane region" description="Helical" evidence="13">
    <location>
        <begin position="83"/>
        <end position="103"/>
    </location>
</feature>
<keyword evidence="17" id="KW-1185">Reference proteome</keyword>
<evidence type="ECO:0000259" key="15">
    <source>
        <dbReference type="SMART" id="SM00387"/>
    </source>
</evidence>
<dbReference type="SUPFAM" id="SSF55874">
    <property type="entry name" value="ATPase domain of HSP90 chaperone/DNA topoisomerase II/histidine kinase"/>
    <property type="match status" value="1"/>
</dbReference>
<dbReference type="Gene3D" id="3.30.450.40">
    <property type="match status" value="1"/>
</dbReference>
<evidence type="ECO:0000256" key="10">
    <source>
        <dbReference type="ARBA" id="ARBA00022989"/>
    </source>
</evidence>
<evidence type="ECO:0000313" key="17">
    <source>
        <dbReference type="Proteomes" id="UP001595891"/>
    </source>
</evidence>
<dbReference type="Pfam" id="PF13493">
    <property type="entry name" value="DUF4118"/>
    <property type="match status" value="1"/>
</dbReference>
<dbReference type="GO" id="GO:0005524">
    <property type="term" value="F:ATP binding"/>
    <property type="evidence" value="ECO:0007669"/>
    <property type="project" value="UniProtKB-KW"/>
</dbReference>
<dbReference type="Gene3D" id="1.20.5.1930">
    <property type="match status" value="1"/>
</dbReference>
<feature type="domain" description="Histidine kinase/HSP90-like ATPase" evidence="15">
    <location>
        <begin position="509"/>
        <end position="599"/>
    </location>
</feature>
<sequence length="600" mass="63886">MRTTRPPLWLGIVVGVSCVLLETALNYVIMHVAPAPSLGVIYLLGVLLIATVWGLPLALATGVASTFAFHYFFLRTMNDSTELVVLPTFVIVALLASSMAGLARSATLEVFERRTEADLAAEQARLLLCARDVGSALPKAAERLARALDLPYATIRCGPGRPGEDEIEFPLRMGDEVLGALIVPQGMPVRTMRRLRRRTVPGLEALLAAAHERELIGNALEASHAKLRQVADRQAALRRVATLVARGVSPNELFYAIATEMGRIVDAVYVVVTRFETDRHMTVAGSWSDGQVNAVMRLGSRWTIGEGTTADLVSRTGRPCRATLGPGVVGGFTDWGLHQGLTSAVGCPIVVEGRQWGAVIAFCSTTPPSDAEVRMQDFTALAATAIANAENLAQLAASRARVVAAIDDTRRRIERDLHDGTQQHLVSLGLELRRAAIAAPSGATDLKDRLDHALAGLADIMANLREIARGLHPAILSMGGLEPALRSLARRSGVPVELTMHGVRRLAERVEAAVYFTVSEALTNVAKHAHASVVDVELDMDEENVTLSIRDDGIGGSDAGHGSGLIGLKDRVEALGGTIDIVSPHGGGTAILTRIPTGRG</sequence>
<dbReference type="SMART" id="SM00387">
    <property type="entry name" value="HATPase_c"/>
    <property type="match status" value="1"/>
</dbReference>
<name>A0ABV9E6U7_9ACTN</name>
<evidence type="ECO:0000256" key="11">
    <source>
        <dbReference type="ARBA" id="ARBA00023012"/>
    </source>
</evidence>
<comment type="caution">
    <text evidence="16">The sequence shown here is derived from an EMBL/GenBank/DDBJ whole genome shotgun (WGS) entry which is preliminary data.</text>
</comment>
<evidence type="ECO:0000256" key="6">
    <source>
        <dbReference type="ARBA" id="ARBA00022692"/>
    </source>
</evidence>
<keyword evidence="9 16" id="KW-0067">ATP-binding</keyword>
<dbReference type="PANTHER" id="PTHR24421:SF10">
    <property type="entry name" value="NITRATE_NITRITE SENSOR PROTEIN NARQ"/>
    <property type="match status" value="1"/>
</dbReference>
<protein>
    <recommendedName>
        <fullName evidence="3">histidine kinase</fullName>
        <ecNumber evidence="3">2.7.13.3</ecNumber>
    </recommendedName>
</protein>
<dbReference type="InterPro" id="IPR029016">
    <property type="entry name" value="GAF-like_dom_sf"/>
</dbReference>
<dbReference type="Gene3D" id="3.30.565.10">
    <property type="entry name" value="Histidine kinase-like ATPase, C-terminal domain"/>
    <property type="match status" value="1"/>
</dbReference>
<keyword evidence="4" id="KW-0597">Phosphoprotein</keyword>
<evidence type="ECO:0000256" key="5">
    <source>
        <dbReference type="ARBA" id="ARBA00022679"/>
    </source>
</evidence>
<comment type="subcellular location">
    <subcellularLocation>
        <location evidence="2">Membrane</location>
        <topology evidence="2">Multi-pass membrane protein</topology>
    </subcellularLocation>
</comment>
<keyword evidence="5" id="KW-0808">Transferase</keyword>
<evidence type="ECO:0000256" key="9">
    <source>
        <dbReference type="ARBA" id="ARBA00022840"/>
    </source>
</evidence>
<dbReference type="InterPro" id="IPR050482">
    <property type="entry name" value="Sensor_HK_TwoCompSys"/>
</dbReference>
<dbReference type="PROSITE" id="PS51257">
    <property type="entry name" value="PROKAR_LIPOPROTEIN"/>
    <property type="match status" value="1"/>
</dbReference>
<dbReference type="PANTHER" id="PTHR24421">
    <property type="entry name" value="NITRATE/NITRITE SENSOR PROTEIN NARX-RELATED"/>
    <property type="match status" value="1"/>
</dbReference>
<dbReference type="Pfam" id="PF07730">
    <property type="entry name" value="HisKA_3"/>
    <property type="match status" value="1"/>
</dbReference>
<accession>A0ABV9E6U7</accession>
<dbReference type="InterPro" id="IPR036890">
    <property type="entry name" value="HATPase_C_sf"/>
</dbReference>
<dbReference type="EC" id="2.7.13.3" evidence="3"/>
<feature type="transmembrane region" description="Helical" evidence="13">
    <location>
        <begin position="7"/>
        <end position="29"/>
    </location>
</feature>
<dbReference type="SUPFAM" id="SSF55781">
    <property type="entry name" value="GAF domain-like"/>
    <property type="match status" value="1"/>
</dbReference>
<feature type="transmembrane region" description="Helical" evidence="13">
    <location>
        <begin position="41"/>
        <end position="71"/>
    </location>
</feature>
<feature type="domain" description="GAF" evidence="14">
    <location>
        <begin position="249"/>
        <end position="396"/>
    </location>
</feature>
<evidence type="ECO:0000256" key="3">
    <source>
        <dbReference type="ARBA" id="ARBA00012438"/>
    </source>
</evidence>
<evidence type="ECO:0000256" key="2">
    <source>
        <dbReference type="ARBA" id="ARBA00004141"/>
    </source>
</evidence>
<dbReference type="EMBL" id="JBHSFN010000002">
    <property type="protein sequence ID" value="MFC4585225.1"/>
    <property type="molecule type" value="Genomic_DNA"/>
</dbReference>
<evidence type="ECO:0000256" key="8">
    <source>
        <dbReference type="ARBA" id="ARBA00022777"/>
    </source>
</evidence>
<dbReference type="InterPro" id="IPR011712">
    <property type="entry name" value="Sig_transdc_His_kin_sub3_dim/P"/>
</dbReference>
<dbReference type="InterPro" id="IPR025201">
    <property type="entry name" value="KdpD_TM"/>
</dbReference>
<evidence type="ECO:0000313" key="16">
    <source>
        <dbReference type="EMBL" id="MFC4585225.1"/>
    </source>
</evidence>
<gene>
    <name evidence="16" type="ORF">ACFO8L_04035</name>
</gene>
<keyword evidence="11" id="KW-0902">Two-component regulatory system</keyword>
<dbReference type="InterPro" id="IPR003018">
    <property type="entry name" value="GAF"/>
</dbReference>
<keyword evidence="8" id="KW-0418">Kinase</keyword>
<evidence type="ECO:0000256" key="4">
    <source>
        <dbReference type="ARBA" id="ARBA00022553"/>
    </source>
</evidence>
<comment type="catalytic activity">
    <reaction evidence="1">
        <text>ATP + protein L-histidine = ADP + protein N-phospho-L-histidine.</text>
        <dbReference type="EC" id="2.7.13.3"/>
    </reaction>
</comment>
<dbReference type="SMART" id="SM00065">
    <property type="entry name" value="GAF"/>
    <property type="match status" value="1"/>
</dbReference>
<evidence type="ECO:0000256" key="7">
    <source>
        <dbReference type="ARBA" id="ARBA00022741"/>
    </source>
</evidence>
<dbReference type="Gene3D" id="1.20.120.620">
    <property type="entry name" value="Backbone structure of the membrane domain of e. Coli histidine kinase receptor kdpd"/>
    <property type="match status" value="1"/>
</dbReference>
<organism evidence="16 17">
    <name type="scientific">Sphaerisporangium corydalis</name>
    <dbReference type="NCBI Taxonomy" id="1441875"/>
    <lineage>
        <taxon>Bacteria</taxon>
        <taxon>Bacillati</taxon>
        <taxon>Actinomycetota</taxon>
        <taxon>Actinomycetes</taxon>
        <taxon>Streptosporangiales</taxon>
        <taxon>Streptosporangiaceae</taxon>
        <taxon>Sphaerisporangium</taxon>
    </lineage>
</organism>
<dbReference type="Pfam" id="PF01590">
    <property type="entry name" value="GAF"/>
    <property type="match status" value="1"/>
</dbReference>
<evidence type="ECO:0000256" key="1">
    <source>
        <dbReference type="ARBA" id="ARBA00000085"/>
    </source>
</evidence>
<keyword evidence="6 13" id="KW-0812">Transmembrane</keyword>
<dbReference type="InterPro" id="IPR003594">
    <property type="entry name" value="HATPase_dom"/>
</dbReference>
<proteinExistence type="predicted"/>